<sequence>MDQQILAEAVTVIAPVGQHGAGVRDRQLHQGVCGFVVLDLTSGKDKAKRASLIVTSDVDFARKAAV</sequence>
<reference evidence="1 2" key="1">
    <citation type="submission" date="2013-08" db="EMBL/GenBank/DDBJ databases">
        <title>Gluconobacter thailandicus NBRC 3257 whole genome sequence.</title>
        <authorList>
            <person name="Matsutani M."/>
            <person name="Yakushi T."/>
            <person name="Matsushita K."/>
        </authorList>
    </citation>
    <scope>NUCLEOTIDE SEQUENCE [LARGE SCALE GENOMIC DNA]</scope>
    <source>
        <strain evidence="1 2">NBRC 3257</strain>
    </source>
</reference>
<accession>A0ABQ0IZB9</accession>
<evidence type="ECO:0000313" key="1">
    <source>
        <dbReference type="EMBL" id="GAD27545.1"/>
    </source>
</evidence>
<dbReference type="Proteomes" id="UP000018209">
    <property type="component" value="Unassembled WGS sequence"/>
</dbReference>
<comment type="caution">
    <text evidence="1">The sequence shown here is derived from an EMBL/GenBank/DDBJ whole genome shotgun (WGS) entry which is preliminary data.</text>
</comment>
<organism evidence="1 2">
    <name type="scientific">Gluconobacter thailandicus NBRC 3257</name>
    <dbReference type="NCBI Taxonomy" id="1381097"/>
    <lineage>
        <taxon>Bacteria</taxon>
        <taxon>Pseudomonadati</taxon>
        <taxon>Pseudomonadota</taxon>
        <taxon>Alphaproteobacteria</taxon>
        <taxon>Acetobacterales</taxon>
        <taxon>Acetobacteraceae</taxon>
        <taxon>Gluconobacter</taxon>
    </lineage>
</organism>
<dbReference type="EMBL" id="BASM01000030">
    <property type="protein sequence ID" value="GAD27545.1"/>
    <property type="molecule type" value="Genomic_DNA"/>
</dbReference>
<gene>
    <name evidence="1" type="ORF">NBRC3257_2544</name>
</gene>
<dbReference type="RefSeq" id="WP_035730167.1">
    <property type="nucleotide sequence ID" value="NZ_BASM01000030.1"/>
</dbReference>
<evidence type="ECO:0000313" key="2">
    <source>
        <dbReference type="Proteomes" id="UP000018209"/>
    </source>
</evidence>
<protein>
    <submittedName>
        <fullName evidence="1">Uncharacterized protein</fullName>
    </submittedName>
</protein>
<name>A0ABQ0IZB9_GLUTH</name>
<proteinExistence type="predicted"/>
<keyword evidence="2" id="KW-1185">Reference proteome</keyword>